<reference evidence="8 9" key="1">
    <citation type="submission" date="2024-06" db="EMBL/GenBank/DDBJ databases">
        <title>A chromosome-level genome assembly of beet webworm, Loxostege sticticalis.</title>
        <authorList>
            <person name="Zhang Y."/>
        </authorList>
    </citation>
    <scope>NUCLEOTIDE SEQUENCE [LARGE SCALE GENOMIC DNA]</scope>
    <source>
        <strain evidence="8">AQ028</strain>
        <tissue evidence="8">Male pupae</tissue>
    </source>
</reference>
<comment type="function">
    <text evidence="5">Involved in transvection phenomena (= synapsis-dependent gene expression), where the synaptic pairing of chromosomes carrying genes with which zeste interacts influences the expression of these genes. Zeste binds to DNA and stimulates transcription from a nearby promoter.</text>
</comment>
<evidence type="ECO:0000259" key="7">
    <source>
        <dbReference type="Pfam" id="PF13873"/>
    </source>
</evidence>
<dbReference type="EMBL" id="JBEDNZ010000027">
    <property type="protein sequence ID" value="KAL0810098.1"/>
    <property type="molecule type" value="Genomic_DNA"/>
</dbReference>
<evidence type="ECO:0000256" key="6">
    <source>
        <dbReference type="SAM" id="MobiDB-lite"/>
    </source>
</evidence>
<organism evidence="8 9">
    <name type="scientific">Loxostege sticticalis</name>
    <name type="common">Beet webworm moth</name>
    <dbReference type="NCBI Taxonomy" id="481309"/>
    <lineage>
        <taxon>Eukaryota</taxon>
        <taxon>Metazoa</taxon>
        <taxon>Ecdysozoa</taxon>
        <taxon>Arthropoda</taxon>
        <taxon>Hexapoda</taxon>
        <taxon>Insecta</taxon>
        <taxon>Pterygota</taxon>
        <taxon>Neoptera</taxon>
        <taxon>Endopterygota</taxon>
        <taxon>Lepidoptera</taxon>
        <taxon>Glossata</taxon>
        <taxon>Ditrysia</taxon>
        <taxon>Pyraloidea</taxon>
        <taxon>Crambidae</taxon>
        <taxon>Pyraustinae</taxon>
        <taxon>Loxostege</taxon>
    </lineage>
</organism>
<evidence type="ECO:0000256" key="1">
    <source>
        <dbReference type="ARBA" id="ARBA00011764"/>
    </source>
</evidence>
<feature type="region of interest" description="Disordered" evidence="6">
    <location>
        <begin position="154"/>
        <end position="220"/>
    </location>
</feature>
<sequence length="302" mass="34090">MEPRLRASPEQFSALIEFMERHGDLSRPQAGAQGRLRADRLWQELTSLLNSIGGGVEKTQDKWKKVWADWKTKTKKKFSLIRRHASGTGGGPSSRQTLTALEERVVAVIGVSAVVGQSSIQEQGFNTPSQPSEEPNVRSEGSEIQLILEVPNRLPASTLPTPPPVPATQPFQSQRSPPRYQPRTPPRSSERAASVSPRSAAATPRRRLQMRARRNRGQTPFDRAASEFVAIEQRRLQLEEMRERHLHEREGERLRQESERIEVAREHNQLLRQLGVVAERIIDTLSHIRPSLPSTDILPDTE</sequence>
<evidence type="ECO:0000256" key="5">
    <source>
        <dbReference type="ARBA" id="ARBA00025466"/>
    </source>
</evidence>
<dbReference type="PANTHER" id="PTHR23098:SF16">
    <property type="entry name" value="REGULATORY PROTEIN ZESTE"/>
    <property type="match status" value="1"/>
</dbReference>
<proteinExistence type="predicted"/>
<name>A0ABD0S9X3_LOXSC</name>
<accession>A0ABD0S9X3</accession>
<dbReference type="InterPro" id="IPR028002">
    <property type="entry name" value="Myb_DNA-bind_5"/>
</dbReference>
<keyword evidence="3" id="KW-0805">Transcription regulation</keyword>
<feature type="compositionally biased region" description="Polar residues" evidence="6">
    <location>
        <begin position="122"/>
        <end position="133"/>
    </location>
</feature>
<keyword evidence="4" id="KW-0804">Transcription</keyword>
<evidence type="ECO:0000256" key="4">
    <source>
        <dbReference type="ARBA" id="ARBA00023163"/>
    </source>
</evidence>
<feature type="compositionally biased region" description="Basic residues" evidence="6">
    <location>
        <begin position="204"/>
        <end position="216"/>
    </location>
</feature>
<evidence type="ECO:0000256" key="3">
    <source>
        <dbReference type="ARBA" id="ARBA00023015"/>
    </source>
</evidence>
<dbReference type="PANTHER" id="PTHR23098">
    <property type="entry name" value="AGAP001331-PA-RELATED"/>
    <property type="match status" value="1"/>
</dbReference>
<dbReference type="Pfam" id="PF13873">
    <property type="entry name" value="Myb_DNA-bind_5"/>
    <property type="match status" value="1"/>
</dbReference>
<comment type="subunit">
    <text evidence="1">Self-associates forming complexes of several hundred monomers.</text>
</comment>
<dbReference type="Proteomes" id="UP001549921">
    <property type="component" value="Unassembled WGS sequence"/>
</dbReference>
<evidence type="ECO:0000313" key="8">
    <source>
        <dbReference type="EMBL" id="KAL0810098.1"/>
    </source>
</evidence>
<evidence type="ECO:0000256" key="2">
    <source>
        <dbReference type="ARBA" id="ARBA00016807"/>
    </source>
</evidence>
<gene>
    <name evidence="8" type="ORF">ABMA28_010906</name>
</gene>
<evidence type="ECO:0000313" key="9">
    <source>
        <dbReference type="Proteomes" id="UP001549921"/>
    </source>
</evidence>
<comment type="caution">
    <text evidence="8">The sequence shown here is derived from an EMBL/GenBank/DDBJ whole genome shotgun (WGS) entry which is preliminary data.</text>
</comment>
<feature type="domain" description="Myb/SANT-like DNA-binding" evidence="7">
    <location>
        <begin position="8"/>
        <end position="78"/>
    </location>
</feature>
<dbReference type="AlphaFoldDB" id="A0ABD0S9X3"/>
<feature type="compositionally biased region" description="Low complexity" evidence="6">
    <location>
        <begin position="191"/>
        <end position="203"/>
    </location>
</feature>
<protein>
    <recommendedName>
        <fullName evidence="2">Regulatory protein zeste</fullName>
    </recommendedName>
</protein>
<feature type="region of interest" description="Disordered" evidence="6">
    <location>
        <begin position="122"/>
        <end position="141"/>
    </location>
</feature>